<keyword evidence="3" id="KW-1185">Reference proteome</keyword>
<gene>
    <name evidence="2" type="ORF">SAMN05192529_10546</name>
</gene>
<dbReference type="Proteomes" id="UP000199041">
    <property type="component" value="Unassembled WGS sequence"/>
</dbReference>
<proteinExistence type="predicted"/>
<dbReference type="OrthoDB" id="9813134at2"/>
<dbReference type="Gene3D" id="3.40.50.300">
    <property type="entry name" value="P-loop containing nucleotide triphosphate hydrolases"/>
    <property type="match status" value="1"/>
</dbReference>
<dbReference type="InterPro" id="IPR027417">
    <property type="entry name" value="P-loop_NTPase"/>
</dbReference>
<dbReference type="STRING" id="551991.SAMN05192529_10546"/>
<reference evidence="2 3" key="1">
    <citation type="submission" date="2016-10" db="EMBL/GenBank/DDBJ databases">
        <authorList>
            <person name="de Groot N.N."/>
        </authorList>
    </citation>
    <scope>NUCLEOTIDE SEQUENCE [LARGE SCALE GENOMIC DNA]</scope>
    <source>
        <strain evidence="2 3">Vu-144</strain>
    </source>
</reference>
<feature type="domain" description="ATPase" evidence="1">
    <location>
        <begin position="4"/>
        <end position="214"/>
    </location>
</feature>
<dbReference type="Pfam" id="PF01637">
    <property type="entry name" value="ATPase_2"/>
    <property type="match status" value="1"/>
</dbReference>
<dbReference type="EMBL" id="FNQY01000005">
    <property type="protein sequence ID" value="SDZ96157.1"/>
    <property type="molecule type" value="Genomic_DNA"/>
</dbReference>
<dbReference type="SUPFAM" id="SSF52540">
    <property type="entry name" value="P-loop containing nucleoside triphosphate hydrolases"/>
    <property type="match status" value="1"/>
</dbReference>
<accession>A0A1H3X9T6</accession>
<dbReference type="GO" id="GO:0005524">
    <property type="term" value="F:ATP binding"/>
    <property type="evidence" value="ECO:0007669"/>
    <property type="project" value="InterPro"/>
</dbReference>
<protein>
    <recommendedName>
        <fullName evidence="1">ATPase domain-containing protein</fullName>
    </recommendedName>
</protein>
<dbReference type="InterPro" id="IPR011579">
    <property type="entry name" value="ATPase_dom"/>
</dbReference>
<sequence length="474" mass="54848">MDFFVGRKQEKLELDKLVKLNRPTFLAIYGRRRVGKTYFIKSYFQEKFDFYCTGLFNKSTKAQLSNFLGAIENYSNSNINTADINDWFGAFRVLQKLLESKGEKRKIIFLDELPWMDTSRSEFISALELFWNAWASTRNDIFLIVCGSAASWMLNKLIMGRGGLYNRVTHRMQLAPFTLRETEEFILKKGDGFTRYNIMQFYMVMGGIPFYLEDIDPKKSAAQNINDMAFGENGKLRTDFYGVYNSLFKNEAQHIAVVKALAKKSMGLTREELAQMTKLASGGSLTKILMELEQSNFIRKYNAFGKKKYGVLYQLVDFYSLFYLKFIEGTSVDDANNWINGIDDPSYRAWSGYAFELIGLTHVTDIKRALRIDMIQTNTSCWLGSDGERKAQIDLVIDRRDQIINLFEFKFSMNFISVNKEMADNLRNKIGVFASSTKTRKGIFMIMITPYGVKENNHFHSVIHSQLTMDIFFD</sequence>
<name>A0A1H3X9T6_9BACT</name>
<organism evidence="2 3">
    <name type="scientific">Arachidicoccus rhizosphaerae</name>
    <dbReference type="NCBI Taxonomy" id="551991"/>
    <lineage>
        <taxon>Bacteria</taxon>
        <taxon>Pseudomonadati</taxon>
        <taxon>Bacteroidota</taxon>
        <taxon>Chitinophagia</taxon>
        <taxon>Chitinophagales</taxon>
        <taxon>Chitinophagaceae</taxon>
        <taxon>Arachidicoccus</taxon>
    </lineage>
</organism>
<dbReference type="AlphaFoldDB" id="A0A1H3X9T6"/>
<evidence type="ECO:0000313" key="2">
    <source>
        <dbReference type="EMBL" id="SDZ96157.1"/>
    </source>
</evidence>
<dbReference type="PANTHER" id="PTHR34704">
    <property type="entry name" value="ATPASE"/>
    <property type="match status" value="1"/>
</dbReference>
<dbReference type="RefSeq" id="WP_091394907.1">
    <property type="nucleotide sequence ID" value="NZ_FNQY01000005.1"/>
</dbReference>
<dbReference type="PANTHER" id="PTHR34704:SF1">
    <property type="entry name" value="ATPASE"/>
    <property type="match status" value="1"/>
</dbReference>
<evidence type="ECO:0000313" key="3">
    <source>
        <dbReference type="Proteomes" id="UP000199041"/>
    </source>
</evidence>
<evidence type="ECO:0000259" key="1">
    <source>
        <dbReference type="Pfam" id="PF01637"/>
    </source>
</evidence>